<dbReference type="Proteomes" id="UP000050783">
    <property type="component" value="Unassembled WGS sequence"/>
</dbReference>
<dbReference type="RefSeq" id="WP_058278554.1">
    <property type="nucleotide sequence ID" value="NZ_CYPU01000056.1"/>
</dbReference>
<evidence type="ECO:0000313" key="1">
    <source>
        <dbReference type="EMBL" id="CUH49087.1"/>
    </source>
</evidence>
<dbReference type="GeneID" id="55494442"/>
<dbReference type="EMBL" id="CYPU01000056">
    <property type="protein sequence ID" value="CUH49087.1"/>
    <property type="molecule type" value="Genomic_DNA"/>
</dbReference>
<protein>
    <submittedName>
        <fullName evidence="1">Uncharacterized protein</fullName>
    </submittedName>
</protein>
<accession>A0A0P1EFY9</accession>
<name>A0A0P1EFY9_9RHOB</name>
<proteinExistence type="predicted"/>
<evidence type="ECO:0000313" key="2">
    <source>
        <dbReference type="Proteomes" id="UP000050783"/>
    </source>
</evidence>
<dbReference type="AlphaFoldDB" id="A0A0P1EFY9"/>
<dbReference type="OrthoDB" id="7864481at2"/>
<gene>
    <name evidence="1" type="ORF">RUA4292_03281</name>
</gene>
<dbReference type="STRING" id="81569.RUM4293_00087"/>
<sequence>MKNPESFEKFYFAKVGMGEACGCAERVIDVFEFNRQGGAQSTRTVKSERSKRRSFRSWAMKYGLLSRKPRT</sequence>
<reference evidence="1 2" key="1">
    <citation type="submission" date="2015-09" db="EMBL/GenBank/DDBJ databases">
        <authorList>
            <consortium name="Swine Surveillance"/>
        </authorList>
    </citation>
    <scope>NUCLEOTIDE SEQUENCE [LARGE SCALE GENOMIC DNA]</scope>
    <source>
        <strain evidence="1 2">CECT 4292</strain>
    </source>
</reference>
<organism evidence="1 2">
    <name type="scientific">Ruegeria atlantica</name>
    <dbReference type="NCBI Taxonomy" id="81569"/>
    <lineage>
        <taxon>Bacteria</taxon>
        <taxon>Pseudomonadati</taxon>
        <taxon>Pseudomonadota</taxon>
        <taxon>Alphaproteobacteria</taxon>
        <taxon>Rhodobacterales</taxon>
        <taxon>Roseobacteraceae</taxon>
        <taxon>Ruegeria</taxon>
    </lineage>
</organism>